<dbReference type="AlphaFoldDB" id="A0A381KNV5"/>
<gene>
    <name evidence="2" type="ORF">NCTC12119_05010</name>
</gene>
<keyword evidence="1" id="KW-0175">Coiled coil</keyword>
<evidence type="ECO:0000256" key="1">
    <source>
        <dbReference type="SAM" id="Coils"/>
    </source>
</evidence>
<evidence type="ECO:0008006" key="4">
    <source>
        <dbReference type="Google" id="ProtNLM"/>
    </source>
</evidence>
<proteinExistence type="predicted"/>
<protein>
    <recommendedName>
        <fullName evidence="4">Entry exclusion protein 1</fullName>
    </recommendedName>
</protein>
<sequence>MALIGVAKAAGLVGLTRRTVYRDITSGKLSAHKDDKGVTKIDTSELIRVYGELSQQPHNKVSTASHKKGTAETPPEYVTELLNQITALREQNKQLSENVTTLTAKVDGLSTQLLALPNPAHKKRWWQFK</sequence>
<name>A0A381KNV5_9ENTR</name>
<reference evidence="2 3" key="1">
    <citation type="submission" date="2018-06" db="EMBL/GenBank/DDBJ databases">
        <authorList>
            <consortium name="Pathogen Informatics"/>
            <person name="Doyle S."/>
        </authorList>
    </citation>
    <scope>NUCLEOTIDE SEQUENCE [LARGE SCALE GENOMIC DNA]</scope>
    <source>
        <strain evidence="2 3">NCTC12119</strain>
    </source>
</reference>
<feature type="coiled-coil region" evidence="1">
    <location>
        <begin position="78"/>
        <end position="112"/>
    </location>
</feature>
<dbReference type="RefSeq" id="WP_115632193.1">
    <property type="nucleotide sequence ID" value="NZ_UIGI01000003.1"/>
</dbReference>
<dbReference type="Proteomes" id="UP000255528">
    <property type="component" value="Unassembled WGS sequence"/>
</dbReference>
<evidence type="ECO:0000313" key="2">
    <source>
        <dbReference type="EMBL" id="SUY93054.1"/>
    </source>
</evidence>
<accession>A0A381KNV5</accession>
<evidence type="ECO:0000313" key="3">
    <source>
        <dbReference type="Proteomes" id="UP000255528"/>
    </source>
</evidence>
<dbReference type="EMBL" id="UIGI01000003">
    <property type="protein sequence ID" value="SUY93054.1"/>
    <property type="molecule type" value="Genomic_DNA"/>
</dbReference>
<organism evidence="2 3">
    <name type="scientific">Buttiauxella agrestis</name>
    <dbReference type="NCBI Taxonomy" id="82977"/>
    <lineage>
        <taxon>Bacteria</taxon>
        <taxon>Pseudomonadati</taxon>
        <taxon>Pseudomonadota</taxon>
        <taxon>Gammaproteobacteria</taxon>
        <taxon>Enterobacterales</taxon>
        <taxon>Enterobacteriaceae</taxon>
        <taxon>Buttiauxella</taxon>
    </lineage>
</organism>